<dbReference type="PROSITE" id="PS00330">
    <property type="entry name" value="HEMOLYSIN_CALCIUM"/>
    <property type="match status" value="1"/>
</dbReference>
<keyword evidence="2" id="KW-0964">Secreted</keyword>
<accession>A0A1H3K6C9</accession>
<dbReference type="GO" id="GO:0005509">
    <property type="term" value="F:calcium ion binding"/>
    <property type="evidence" value="ECO:0007669"/>
    <property type="project" value="InterPro"/>
</dbReference>
<dbReference type="EMBL" id="FNPX01000001">
    <property type="protein sequence ID" value="SDY47723.1"/>
    <property type="molecule type" value="Genomic_DNA"/>
</dbReference>
<dbReference type="Pfam" id="PF13946">
    <property type="entry name" value="DUF4214"/>
    <property type="match status" value="2"/>
</dbReference>
<feature type="domain" description="DUF4214" evidence="3">
    <location>
        <begin position="705"/>
        <end position="771"/>
    </location>
</feature>
<dbReference type="Gene3D" id="2.150.10.10">
    <property type="entry name" value="Serralysin-like metalloprotease, C-terminal"/>
    <property type="match status" value="2"/>
</dbReference>
<dbReference type="AlphaFoldDB" id="A0A1H3K6C9"/>
<dbReference type="InterPro" id="IPR038255">
    <property type="entry name" value="PBS_linker_sf"/>
</dbReference>
<feature type="domain" description="DUF4214" evidence="3">
    <location>
        <begin position="580"/>
        <end position="648"/>
    </location>
</feature>
<dbReference type="InterPro" id="IPR011049">
    <property type="entry name" value="Serralysin-like_metalloprot_C"/>
</dbReference>
<sequence length="880" mass="92874">MATLAHIQTDRIAAALHDGVVVQVLLLGGDLLGSITAAGQVTVQRSQDDLGVLHLAALPEDATHLPGVLGLQRVQIAGQDSVLAHGRVDALYGWTIETDGRLSDARVWTLPGAGAALAAQTVEVGDQTMVYVAARGAGGLEAWSLGTTGAQAVQSIGLSATGGETGRGTGGDIFALEQIELGGRPHLLAASAGDGTLSILRLEEDGRMTLVGQAGLRAGLPIATPTQIETVTLGQTTYVVVGAADSASVSVLRLKADGTPVATDQVGDDRNTRFQGVSVLETVELDGRAFVIAGGADDGLTVMELLPGGRLLHRATIADDLDMVLTNPGALVALARDGGIDLFVTGSAAEGLTQLRFEPGDAGVVYVGGPVGATLTGTEGNDTLMGGAGDDVLVGGAGDDVLTDGAGADTMQGGGGADVFVIAPDGALDRIEGFEIGIDRLDLSQMGRFYTVEDVHMESRGNGIVITFGDEQLHILTADGTTLNASDFGIADLRDLWHVEVPPPDATALHLIGGRPANTLLGGAGDDMILGGIQNVQFDETAALVMRLYQAALGRAPEQTGLKGWAERLLSERFTPEQAANGFVASKEFQNLYGTTDTDDFVTLLYANVLGREPDPQGFAGWTQRLESGTMTRPEVVLGFSESREFTNATRFDAMMVSREGLAMSWSDDVFRLYHATLGRTPDLGGMWGWSHRLAEDWSHDEVISGFVGSREFGKRYGETDTGEFVTLLYANVMGREPDPRGFAGWTGRLLDGDWSRADVVAAFAQSREFRMLTEAPLTAWMRAAGADDRLRGGAGNDVMFGGLLSDTFVFESGDAGRKDIVGLERWDLLDFTDLGFDDPATLQAEFRQVGDDLRLTVDDLLVVLHDTWLADLHPDMLLI</sequence>
<gene>
    <name evidence="4" type="ORF">SAMN05444004_101535</name>
</gene>
<organism evidence="4 5">
    <name type="scientific">Jannaschia faecimaris</name>
    <dbReference type="NCBI Taxonomy" id="1244108"/>
    <lineage>
        <taxon>Bacteria</taxon>
        <taxon>Pseudomonadati</taxon>
        <taxon>Pseudomonadota</taxon>
        <taxon>Alphaproteobacteria</taxon>
        <taxon>Rhodobacterales</taxon>
        <taxon>Roseobacteraceae</taxon>
        <taxon>Jannaschia</taxon>
    </lineage>
</organism>
<dbReference type="GO" id="GO:0005576">
    <property type="term" value="C:extracellular region"/>
    <property type="evidence" value="ECO:0007669"/>
    <property type="project" value="UniProtKB-SubCell"/>
</dbReference>
<evidence type="ECO:0000256" key="1">
    <source>
        <dbReference type="ARBA" id="ARBA00004613"/>
    </source>
</evidence>
<proteinExistence type="predicted"/>
<reference evidence="5" key="1">
    <citation type="submission" date="2016-10" db="EMBL/GenBank/DDBJ databases">
        <authorList>
            <person name="Varghese N."/>
            <person name="Submissions S."/>
        </authorList>
    </citation>
    <scope>NUCLEOTIDE SEQUENCE [LARGE SCALE GENOMIC DNA]</scope>
    <source>
        <strain evidence="5">DSM 100420</strain>
    </source>
</reference>
<dbReference type="InterPro" id="IPR050557">
    <property type="entry name" value="RTX_toxin/Mannuronan_C5-epim"/>
</dbReference>
<dbReference type="SUPFAM" id="SSF50998">
    <property type="entry name" value="Quinoprotein alcohol dehydrogenase-like"/>
    <property type="match status" value="1"/>
</dbReference>
<dbReference type="STRING" id="1244108.SAMN05444004_101535"/>
<dbReference type="InterPro" id="IPR018511">
    <property type="entry name" value="Hemolysin-typ_Ca-bd_CS"/>
</dbReference>
<dbReference type="Gene3D" id="1.10.3130.20">
    <property type="entry name" value="Phycobilisome linker domain"/>
    <property type="match status" value="1"/>
</dbReference>
<dbReference type="PRINTS" id="PR00313">
    <property type="entry name" value="CABNDNGRPT"/>
</dbReference>
<dbReference type="OrthoDB" id="9342475at2"/>
<dbReference type="SUPFAM" id="SSF51120">
    <property type="entry name" value="beta-Roll"/>
    <property type="match status" value="2"/>
</dbReference>
<dbReference type="InterPro" id="IPR025282">
    <property type="entry name" value="DUF4214"/>
</dbReference>
<dbReference type="InterPro" id="IPR011047">
    <property type="entry name" value="Quinoprotein_ADH-like_sf"/>
</dbReference>
<evidence type="ECO:0000256" key="2">
    <source>
        <dbReference type="ARBA" id="ARBA00022525"/>
    </source>
</evidence>
<name>A0A1H3K6C9_9RHOB</name>
<keyword evidence="5" id="KW-1185">Reference proteome</keyword>
<dbReference type="Proteomes" id="UP000198914">
    <property type="component" value="Unassembled WGS sequence"/>
</dbReference>
<dbReference type="Pfam" id="PF00353">
    <property type="entry name" value="HemolysinCabind"/>
    <property type="match status" value="3"/>
</dbReference>
<comment type="subcellular location">
    <subcellularLocation>
        <location evidence="1">Secreted</location>
    </subcellularLocation>
</comment>
<evidence type="ECO:0000313" key="5">
    <source>
        <dbReference type="Proteomes" id="UP000198914"/>
    </source>
</evidence>
<dbReference type="PANTHER" id="PTHR38340:SF1">
    <property type="entry name" value="S-LAYER PROTEIN"/>
    <property type="match status" value="1"/>
</dbReference>
<evidence type="ECO:0000259" key="3">
    <source>
        <dbReference type="Pfam" id="PF13946"/>
    </source>
</evidence>
<evidence type="ECO:0000313" key="4">
    <source>
        <dbReference type="EMBL" id="SDY47723.1"/>
    </source>
</evidence>
<dbReference type="RefSeq" id="WP_092641857.1">
    <property type="nucleotide sequence ID" value="NZ_FNPX01000001.1"/>
</dbReference>
<protein>
    <submittedName>
        <fullName evidence="4">Hemolysin-type calcium-binding repeat-containing protein</fullName>
    </submittedName>
</protein>
<dbReference type="PANTHER" id="PTHR38340">
    <property type="entry name" value="S-LAYER PROTEIN"/>
    <property type="match status" value="1"/>
</dbReference>
<dbReference type="InterPro" id="IPR001343">
    <property type="entry name" value="Hemolysn_Ca-bd"/>
</dbReference>